<dbReference type="InterPro" id="IPR052021">
    <property type="entry name" value="Type-I_RS_S_subunit"/>
</dbReference>
<dbReference type="Proteomes" id="UP000224915">
    <property type="component" value="Unassembled WGS sequence"/>
</dbReference>
<sequence length="394" mass="42167">MSGALPEGWRGVRLGDVVTISHGFAFPGAGFGSNLDSPQVLTPRNFRVGGGFQSARPKSFEGEYPAKFLLRGGELVVSMTDLSKASDTLGAVAVLPRGQSFLHNQRIGLLECDPGVIPRFLEYRLRLGDYRKYVLSGATGSTVRHTSPGRIQAFQFLLPPLAQQQAIADVLGALDDKIAANARTADIAQRLAAGLHQRAVQGCASRRVVELAVVTMGTSPKGAELNELGNGLPFYQGVRDFGLLFPSRRVYTTAPVRTAVQGDVLLSVRAPVGELNFATESCSIGRGLAALTAIGGLKRTLFFSLKAEGSLWSEYDSTGTVFGSISGPHLRNGAVRWPSNPEMLESQLEPLMARAEFAELESASLSEVRDALLPALMSGRLTVREAERVAENVT</sequence>
<feature type="domain" description="Type I restriction modification DNA specificity" evidence="4">
    <location>
        <begin position="6"/>
        <end position="182"/>
    </location>
</feature>
<accession>A0A2A9D2U7</accession>
<evidence type="ECO:0000259" key="4">
    <source>
        <dbReference type="Pfam" id="PF01420"/>
    </source>
</evidence>
<dbReference type="RefSeq" id="WP_098469606.1">
    <property type="nucleotide sequence ID" value="NZ_PDJD01000001.1"/>
</dbReference>
<evidence type="ECO:0000256" key="1">
    <source>
        <dbReference type="ARBA" id="ARBA00010923"/>
    </source>
</evidence>
<evidence type="ECO:0000256" key="2">
    <source>
        <dbReference type="ARBA" id="ARBA00022747"/>
    </source>
</evidence>
<evidence type="ECO:0000313" key="6">
    <source>
        <dbReference type="Proteomes" id="UP000224915"/>
    </source>
</evidence>
<dbReference type="AlphaFoldDB" id="A0A2A9D2U7"/>
<dbReference type="EMBL" id="PDJD01000001">
    <property type="protein sequence ID" value="PFG20666.1"/>
    <property type="molecule type" value="Genomic_DNA"/>
</dbReference>
<dbReference type="InterPro" id="IPR000055">
    <property type="entry name" value="Restrct_endonuc_typeI_TRD"/>
</dbReference>
<dbReference type="OrthoDB" id="9798929at2"/>
<keyword evidence="3" id="KW-0238">DNA-binding</keyword>
<keyword evidence="2" id="KW-0680">Restriction system</keyword>
<dbReference type="Pfam" id="PF01420">
    <property type="entry name" value="Methylase_S"/>
    <property type="match status" value="1"/>
</dbReference>
<dbReference type="GO" id="GO:0009307">
    <property type="term" value="P:DNA restriction-modification system"/>
    <property type="evidence" value="ECO:0007669"/>
    <property type="project" value="UniProtKB-KW"/>
</dbReference>
<reference evidence="5 6" key="1">
    <citation type="submission" date="2017-10" db="EMBL/GenBank/DDBJ databases">
        <title>Sequencing the genomes of 1000 actinobacteria strains.</title>
        <authorList>
            <person name="Klenk H.-P."/>
        </authorList>
    </citation>
    <scope>NUCLEOTIDE SEQUENCE [LARGE SCALE GENOMIC DNA]</scope>
    <source>
        <strain evidence="5 6">DSM 21801</strain>
    </source>
</reference>
<protein>
    <submittedName>
        <fullName evidence="5">Type I restriction enzyme S subunit</fullName>
    </submittedName>
</protein>
<evidence type="ECO:0000313" key="5">
    <source>
        <dbReference type="EMBL" id="PFG20666.1"/>
    </source>
</evidence>
<dbReference type="GO" id="GO:0003677">
    <property type="term" value="F:DNA binding"/>
    <property type="evidence" value="ECO:0007669"/>
    <property type="project" value="UniProtKB-KW"/>
</dbReference>
<keyword evidence="6" id="KW-1185">Reference proteome</keyword>
<name>A0A2A9D2U7_9MICO</name>
<dbReference type="PANTHER" id="PTHR30408:SF12">
    <property type="entry name" value="TYPE I RESTRICTION ENZYME MJAVIII SPECIFICITY SUBUNIT"/>
    <property type="match status" value="1"/>
</dbReference>
<comment type="similarity">
    <text evidence="1">Belongs to the type-I restriction system S methylase family.</text>
</comment>
<dbReference type="SUPFAM" id="SSF116734">
    <property type="entry name" value="DNA methylase specificity domain"/>
    <property type="match status" value="2"/>
</dbReference>
<organism evidence="5 6">
    <name type="scientific">Serinibacter salmoneus</name>
    <dbReference type="NCBI Taxonomy" id="556530"/>
    <lineage>
        <taxon>Bacteria</taxon>
        <taxon>Bacillati</taxon>
        <taxon>Actinomycetota</taxon>
        <taxon>Actinomycetes</taxon>
        <taxon>Micrococcales</taxon>
        <taxon>Beutenbergiaceae</taxon>
        <taxon>Serinibacter</taxon>
    </lineage>
</organism>
<evidence type="ECO:0000256" key="3">
    <source>
        <dbReference type="ARBA" id="ARBA00023125"/>
    </source>
</evidence>
<dbReference type="PANTHER" id="PTHR30408">
    <property type="entry name" value="TYPE-1 RESTRICTION ENZYME ECOKI SPECIFICITY PROTEIN"/>
    <property type="match status" value="1"/>
</dbReference>
<gene>
    <name evidence="5" type="ORF">ATL40_2274</name>
</gene>
<dbReference type="InterPro" id="IPR044946">
    <property type="entry name" value="Restrct_endonuc_typeI_TRD_sf"/>
</dbReference>
<dbReference type="Gene3D" id="3.90.220.20">
    <property type="entry name" value="DNA methylase specificity domains"/>
    <property type="match status" value="2"/>
</dbReference>
<comment type="caution">
    <text evidence="5">The sequence shown here is derived from an EMBL/GenBank/DDBJ whole genome shotgun (WGS) entry which is preliminary data.</text>
</comment>
<proteinExistence type="inferred from homology"/>